<comment type="caution">
    <text evidence="1">The sequence shown here is derived from an EMBL/GenBank/DDBJ whole genome shotgun (WGS) entry which is preliminary data.</text>
</comment>
<reference evidence="1" key="1">
    <citation type="submission" date="2016-09" db="EMBL/GenBank/DDBJ databases">
        <title>Draft genome of thermotolerant cyanobacterium Desertifilum sp. strain IPPAS B-1220.</title>
        <authorList>
            <person name="Sinetova M.A."/>
            <person name="Bolakhan K."/>
            <person name="Zayadan B.K."/>
            <person name="Mironov K.S."/>
            <person name="Ustinova V."/>
            <person name="Kupriyanova E.V."/>
            <person name="Sidorov R.A."/>
            <person name="Skrypnik A.N."/>
            <person name="Gogoleva N.E."/>
            <person name="Gogolev Y.V."/>
            <person name="Los D.A."/>
        </authorList>
    </citation>
    <scope>NUCLEOTIDE SEQUENCE [LARGE SCALE GENOMIC DNA]</scope>
    <source>
        <strain evidence="1">IPPAS B-1220</strain>
    </source>
</reference>
<accession>A0A1E5QRL1</accession>
<protein>
    <submittedName>
        <fullName evidence="1">Uncharacterized protein</fullName>
    </submittedName>
</protein>
<organism evidence="1">
    <name type="scientific">Desertifilum tharense IPPAS B-1220</name>
    <dbReference type="NCBI Taxonomy" id="1781255"/>
    <lineage>
        <taxon>Bacteria</taxon>
        <taxon>Bacillati</taxon>
        <taxon>Cyanobacteriota</taxon>
        <taxon>Cyanophyceae</taxon>
        <taxon>Desertifilales</taxon>
        <taxon>Desertifilaceae</taxon>
        <taxon>Desertifilum</taxon>
    </lineage>
</organism>
<gene>
    <name evidence="1" type="ORF">BH720_00130</name>
</gene>
<dbReference type="EMBL" id="MJGC01000004">
    <property type="protein sequence ID" value="OEJ77271.1"/>
    <property type="molecule type" value="Genomic_DNA"/>
</dbReference>
<name>A0A1E5QRL1_9CYAN</name>
<evidence type="ECO:0000313" key="1">
    <source>
        <dbReference type="EMBL" id="OEJ77271.1"/>
    </source>
</evidence>
<dbReference type="AlphaFoldDB" id="A0A1E5QRL1"/>
<sequence>MATSIFKRADLLSLYFINLQNFVVKKTKICILGWMSKFALGRLNATTPLRGVPIAIKLRLKLETAKISSVLL</sequence>
<proteinExistence type="predicted"/>